<dbReference type="AlphaFoldDB" id="A0A1M7SB76"/>
<keyword evidence="2" id="KW-1185">Reference proteome</keyword>
<protein>
    <recommendedName>
        <fullName evidence="3">Cell division protein FtsL</fullName>
    </recommendedName>
</protein>
<evidence type="ECO:0008006" key="3">
    <source>
        <dbReference type="Google" id="ProtNLM"/>
    </source>
</evidence>
<reference evidence="1 2" key="1">
    <citation type="submission" date="2016-12" db="EMBL/GenBank/DDBJ databases">
        <authorList>
            <person name="Song W.-J."/>
            <person name="Kurnit D.M."/>
        </authorList>
    </citation>
    <scope>NUCLEOTIDE SEQUENCE [LARGE SCALE GENOMIC DNA]</scope>
    <source>
        <strain evidence="1 2">CGMCC 1.10808</strain>
    </source>
</reference>
<gene>
    <name evidence="1" type="ORF">SAMN05216200_102166</name>
</gene>
<proteinExistence type="predicted"/>
<evidence type="ECO:0000313" key="2">
    <source>
        <dbReference type="Proteomes" id="UP000184066"/>
    </source>
</evidence>
<organism evidence="1 2">
    <name type="scientific">Oceanicella actignis</name>
    <dbReference type="NCBI Taxonomy" id="1189325"/>
    <lineage>
        <taxon>Bacteria</taxon>
        <taxon>Pseudomonadati</taxon>
        <taxon>Pseudomonadota</taxon>
        <taxon>Alphaproteobacteria</taxon>
        <taxon>Rhodobacterales</taxon>
        <taxon>Paracoccaceae</taxon>
        <taxon>Oceanicella</taxon>
    </lineage>
</organism>
<evidence type="ECO:0000313" key="1">
    <source>
        <dbReference type="EMBL" id="SHN55723.1"/>
    </source>
</evidence>
<name>A0A1M7SB76_9RHOB</name>
<dbReference type="Proteomes" id="UP000184066">
    <property type="component" value="Unassembled WGS sequence"/>
</dbReference>
<accession>A0A1M7SB76</accession>
<dbReference type="EMBL" id="FRDL01000002">
    <property type="protein sequence ID" value="SHN55723.1"/>
    <property type="molecule type" value="Genomic_DNA"/>
</dbReference>
<sequence length="196" mass="20547">MRSLLYVLALAFVAAVAVWAYRVNYQTLEAADRVAALREEIAREREALEILRVEWAHLNAPERLARLARRHADALGLAPMGPDHFAETAMAAFPPPAPLPPAPPPVEPPLLAPDGFMILSALEVTRHFGRPSLEVASLSAGAEAEAAPDFDAPPLPSRAGAAQLVAFAPAPAARAGGGAALAALDLGAAFGMERAR</sequence>
<dbReference type="STRING" id="1189325.SAMN04488119_103342"/>
<dbReference type="RefSeq" id="WP_072746248.1">
    <property type="nucleotide sequence ID" value="NZ_FOHL01000003.1"/>
</dbReference>